<evidence type="ECO:0000256" key="2">
    <source>
        <dbReference type="SAM" id="Phobius"/>
    </source>
</evidence>
<evidence type="ECO:0000256" key="1">
    <source>
        <dbReference type="SAM" id="MobiDB-lite"/>
    </source>
</evidence>
<feature type="transmembrane region" description="Helical" evidence="2">
    <location>
        <begin position="31"/>
        <end position="49"/>
    </location>
</feature>
<evidence type="ECO:0008006" key="5">
    <source>
        <dbReference type="Google" id="ProtNLM"/>
    </source>
</evidence>
<reference evidence="3 4" key="1">
    <citation type="submission" date="2023-12" db="EMBL/GenBank/DDBJ databases">
        <title>Evaluation and characterization of a potential secondary metabolite violacein from indigenous Chromobacterium amazonense SAM215.</title>
        <authorList>
            <person name="Tarafdar M.R."/>
            <person name="Abedin S.M."/>
            <person name="Atiqua A."/>
            <person name="Saha A."/>
            <person name="Khan S.N."/>
        </authorList>
    </citation>
    <scope>NUCLEOTIDE SEQUENCE [LARGE SCALE GENOMIC DNA]</scope>
    <source>
        <strain evidence="3 4">SAM215</strain>
    </source>
</reference>
<keyword evidence="2" id="KW-0812">Transmembrane</keyword>
<comment type="caution">
    <text evidence="3">The sequence shown here is derived from an EMBL/GenBank/DDBJ whole genome shotgun (WGS) entry which is preliminary data.</text>
</comment>
<proteinExistence type="predicted"/>
<keyword evidence="2" id="KW-1133">Transmembrane helix</keyword>
<dbReference type="Proteomes" id="UP001224516">
    <property type="component" value="Unassembled WGS sequence"/>
</dbReference>
<evidence type="ECO:0000313" key="4">
    <source>
        <dbReference type="Proteomes" id="UP001224516"/>
    </source>
</evidence>
<evidence type="ECO:0000313" key="3">
    <source>
        <dbReference type="EMBL" id="MEJ8676895.1"/>
    </source>
</evidence>
<dbReference type="RefSeq" id="WP_307912334.1">
    <property type="nucleotide sequence ID" value="NZ_JAVFJF020000069.1"/>
</dbReference>
<feature type="region of interest" description="Disordered" evidence="1">
    <location>
        <begin position="167"/>
        <end position="202"/>
    </location>
</feature>
<organism evidence="3 4">
    <name type="scientific">Chromobacterium amazonense</name>
    <dbReference type="NCBI Taxonomy" id="1382803"/>
    <lineage>
        <taxon>Bacteria</taxon>
        <taxon>Pseudomonadati</taxon>
        <taxon>Pseudomonadota</taxon>
        <taxon>Betaproteobacteria</taxon>
        <taxon>Neisseriales</taxon>
        <taxon>Chromobacteriaceae</taxon>
        <taxon>Chromobacterium</taxon>
    </lineage>
</organism>
<keyword evidence="2" id="KW-0472">Membrane</keyword>
<sequence length="202" mass="22675">MKNDSMTRFRDIRPYPKRPSWLARLSTRTQWMIVGLLMMLLAGAYWAWYEYGPDERVFSTRTWNYNQRAIAEVRVDGRSGGNAMPIEEGYLAGGGGIVVGQMIDVNKPLVVEWQMEYSSVAAMDAGEVPKAYRAVLPPLREDPGIPADASTLVLHFYPDHVEADFEQEGEVKNGKYVGPGEVKPRPPRGDGGKAQPIQPFMR</sequence>
<name>A0ABU8V6T2_9NEIS</name>
<dbReference type="EMBL" id="JAVFJF020000069">
    <property type="protein sequence ID" value="MEJ8676895.1"/>
    <property type="molecule type" value="Genomic_DNA"/>
</dbReference>
<feature type="compositionally biased region" description="Basic and acidic residues" evidence="1">
    <location>
        <begin position="182"/>
        <end position="191"/>
    </location>
</feature>
<accession>A0ABU8V6T2</accession>
<keyword evidence="4" id="KW-1185">Reference proteome</keyword>
<protein>
    <recommendedName>
        <fullName evidence="5">DUF3304 domain-containing protein</fullName>
    </recommendedName>
</protein>
<gene>
    <name evidence="3" type="ORF">QCL97_019360</name>
</gene>